<name>A0A6I2MHX7_9FLAO</name>
<evidence type="ECO:0000313" key="3">
    <source>
        <dbReference type="Proteomes" id="UP000443153"/>
    </source>
</evidence>
<protein>
    <submittedName>
        <fullName evidence="2">Outer membrane beta-barrel protein</fullName>
    </submittedName>
</protein>
<gene>
    <name evidence="2" type="ORF">GJ691_04490</name>
</gene>
<reference evidence="2 3" key="1">
    <citation type="submission" date="2019-11" db="EMBL/GenBank/DDBJ databases">
        <title>Maribacter lutea sp. nov., a marine bacterium isolated from intertidal sand.</title>
        <authorList>
            <person name="Liu A."/>
        </authorList>
    </citation>
    <scope>NUCLEOTIDE SEQUENCE [LARGE SCALE GENOMIC DNA]</scope>
    <source>
        <strain evidence="2 3">RZ05</strain>
    </source>
</reference>
<organism evidence="2 3">
    <name type="scientific">Maribacter luteus</name>
    <dbReference type="NCBI Taxonomy" id="2594478"/>
    <lineage>
        <taxon>Bacteria</taxon>
        <taxon>Pseudomonadati</taxon>
        <taxon>Bacteroidota</taxon>
        <taxon>Flavobacteriia</taxon>
        <taxon>Flavobacteriales</taxon>
        <taxon>Flavobacteriaceae</taxon>
        <taxon>Maribacter</taxon>
    </lineage>
</organism>
<dbReference type="Proteomes" id="UP000443153">
    <property type="component" value="Unassembled WGS sequence"/>
</dbReference>
<feature type="domain" description="Outer membrane protein beta-barrel" evidence="1">
    <location>
        <begin position="18"/>
        <end position="211"/>
    </location>
</feature>
<dbReference type="Pfam" id="PF13568">
    <property type="entry name" value="OMP_b-brl_2"/>
    <property type="match status" value="1"/>
</dbReference>
<dbReference type="AlphaFoldDB" id="A0A6I2MHX7"/>
<dbReference type="EMBL" id="WKJH01000002">
    <property type="protein sequence ID" value="MRX63423.1"/>
    <property type="molecule type" value="Genomic_DNA"/>
</dbReference>
<accession>A0A6I2MHX7</accession>
<proteinExistence type="predicted"/>
<dbReference type="InterPro" id="IPR025665">
    <property type="entry name" value="Beta-barrel_OMP_2"/>
</dbReference>
<evidence type="ECO:0000259" key="1">
    <source>
        <dbReference type="Pfam" id="PF13568"/>
    </source>
</evidence>
<evidence type="ECO:0000313" key="2">
    <source>
        <dbReference type="EMBL" id="MRX63423.1"/>
    </source>
</evidence>
<dbReference type="RefSeq" id="WP_154364193.1">
    <property type="nucleotide sequence ID" value="NZ_WKJH01000002.1"/>
</dbReference>
<sequence>MKQLLFGFILLTNLSILAQNDRQSDHMDLKYLEDQFYLGITYNSLLNKPTDFTQRNLSYGLQGGFIKDIPVNSNRTFAIGLGLGYAINSYYSNLWASETSEGVEYSIIDEDVITLDGNEVTVKRNKFETHLLEVPLEFRWRNSSPNVYKFTRIYAGMKFGYIFGGRSKLVTSSDKSSFENPDIRKFQYGLMLNVGYNTFNIHVYYALSNLLEDGAFVDSESLDLQPLRIGLIFYIL</sequence>
<dbReference type="OrthoDB" id="959017at2"/>
<comment type="caution">
    <text evidence="2">The sequence shown here is derived from an EMBL/GenBank/DDBJ whole genome shotgun (WGS) entry which is preliminary data.</text>
</comment>
<keyword evidence="3" id="KW-1185">Reference proteome</keyword>